<dbReference type="GO" id="GO:0008270">
    <property type="term" value="F:zinc ion binding"/>
    <property type="evidence" value="ECO:0007669"/>
    <property type="project" value="UniProtKB-KW"/>
</dbReference>
<evidence type="ECO:0000256" key="21">
    <source>
        <dbReference type="SAM" id="Phobius"/>
    </source>
</evidence>
<dbReference type="GO" id="GO:0006284">
    <property type="term" value="P:base-excision repair"/>
    <property type="evidence" value="ECO:0007669"/>
    <property type="project" value="InterPro"/>
</dbReference>
<dbReference type="SUPFAM" id="SSF81624">
    <property type="entry name" value="N-terminal domain of MutM-like DNA repair proteins"/>
    <property type="match status" value="1"/>
</dbReference>
<evidence type="ECO:0000256" key="10">
    <source>
        <dbReference type="ARBA" id="ARBA00022771"/>
    </source>
</evidence>
<dbReference type="GO" id="GO:0034039">
    <property type="term" value="F:8-oxo-7,8-dihydroguanine DNA N-glycosylase activity"/>
    <property type="evidence" value="ECO:0007669"/>
    <property type="project" value="TreeGrafter"/>
</dbReference>
<evidence type="ECO:0000256" key="1">
    <source>
        <dbReference type="ARBA" id="ARBA00001668"/>
    </source>
</evidence>
<dbReference type="PANTHER" id="PTHR22993:SF9">
    <property type="entry name" value="FORMAMIDOPYRIMIDINE-DNA GLYCOSYLASE"/>
    <property type="match status" value="1"/>
</dbReference>
<sequence>MPELPEVETIKRGLERKLIGQKLKNIEIFDINFLFKNKVKNLNIIVGEKLFSIKRKGKYIIFFFEKNLLLFHLGLTGYFLFIEKNELDKGKKHIILIFEFEKDRLGYLDIRKFGKIRKVKAEEFLTLKELKKLGKDVLEINLDEFKSIFWQRNRSVKNLLMDQKVISGLGNIYVNELLFRAKINPFKKSRDLREEEIERLFFQMKSLLGEAIDLKGSSIKNYIDTEGKKGEFQKNFLVYGKKGLPCPRCGNDLKYQKIAQRGTFYCPKCQSL</sequence>
<dbReference type="InterPro" id="IPR020629">
    <property type="entry name" value="FPG_Glyclase"/>
</dbReference>
<name>A0AAE3TFW2_9BACT</name>
<dbReference type="PROSITE" id="PS51066">
    <property type="entry name" value="ZF_FPG_2"/>
    <property type="match status" value="1"/>
</dbReference>
<evidence type="ECO:0000256" key="7">
    <source>
        <dbReference type="ARBA" id="ARBA00016240"/>
    </source>
</evidence>
<proteinExistence type="inferred from homology"/>
<evidence type="ECO:0000313" key="24">
    <source>
        <dbReference type="EMBL" id="MDF2953639.1"/>
    </source>
</evidence>
<dbReference type="SMART" id="SM01232">
    <property type="entry name" value="H2TH"/>
    <property type="match status" value="1"/>
</dbReference>
<keyword evidence="14" id="KW-0234">DNA repair</keyword>
<dbReference type="PROSITE" id="PS01242">
    <property type="entry name" value="ZF_FPG_1"/>
    <property type="match status" value="1"/>
</dbReference>
<evidence type="ECO:0000256" key="5">
    <source>
        <dbReference type="ARBA" id="ARBA00012024"/>
    </source>
</evidence>
<keyword evidence="21" id="KW-1133">Transmembrane helix</keyword>
<dbReference type="SUPFAM" id="SSF57716">
    <property type="entry name" value="Glucocorticoid receptor-like (DNA-binding domain)"/>
    <property type="match status" value="1"/>
</dbReference>
<evidence type="ECO:0000256" key="20">
    <source>
        <dbReference type="PROSITE-ProRule" id="PRU00391"/>
    </source>
</evidence>
<dbReference type="Gene3D" id="1.10.8.50">
    <property type="match status" value="1"/>
</dbReference>
<organism evidence="24 25">
    <name type="scientific">Candidatus Thermodesulfobacterium syntrophicum</name>
    <dbReference type="NCBI Taxonomy" id="3060442"/>
    <lineage>
        <taxon>Bacteria</taxon>
        <taxon>Pseudomonadati</taxon>
        <taxon>Thermodesulfobacteriota</taxon>
        <taxon>Thermodesulfobacteria</taxon>
        <taxon>Thermodesulfobacteriales</taxon>
        <taxon>Thermodesulfobacteriaceae</taxon>
        <taxon>Thermodesulfobacterium</taxon>
    </lineage>
</organism>
<comment type="catalytic activity">
    <reaction evidence="1">
        <text>Hydrolysis of DNA containing ring-opened 7-methylguanine residues, releasing 2,6-diamino-4-hydroxy-5-(N-methyl)formamidopyrimidine.</text>
        <dbReference type="EC" id="3.2.2.23"/>
    </reaction>
</comment>
<evidence type="ECO:0000256" key="16">
    <source>
        <dbReference type="ARBA" id="ARBA00023268"/>
    </source>
</evidence>
<evidence type="ECO:0000256" key="4">
    <source>
        <dbReference type="ARBA" id="ARBA00011245"/>
    </source>
</evidence>
<dbReference type="PANTHER" id="PTHR22993">
    <property type="entry name" value="FORMAMIDOPYRIMIDINE-DNA GLYCOSYLASE"/>
    <property type="match status" value="1"/>
</dbReference>
<evidence type="ECO:0000256" key="18">
    <source>
        <dbReference type="ARBA" id="ARBA00030638"/>
    </source>
</evidence>
<keyword evidence="8" id="KW-0479">Metal-binding</keyword>
<dbReference type="FunFam" id="1.10.8.50:FF:000003">
    <property type="entry name" value="Formamidopyrimidine-DNA glycosylase"/>
    <property type="match status" value="1"/>
</dbReference>
<evidence type="ECO:0000256" key="19">
    <source>
        <dbReference type="ARBA" id="ARBA00044632"/>
    </source>
</evidence>
<dbReference type="InterPro" id="IPR015887">
    <property type="entry name" value="DNA_glyclase_Znf_dom_DNA_BS"/>
</dbReference>
<evidence type="ECO:0000256" key="8">
    <source>
        <dbReference type="ARBA" id="ARBA00022723"/>
    </source>
</evidence>
<evidence type="ECO:0000256" key="3">
    <source>
        <dbReference type="ARBA" id="ARBA00009409"/>
    </source>
</evidence>
<keyword evidence="13" id="KW-0238">DNA-binding</keyword>
<evidence type="ECO:0000256" key="15">
    <source>
        <dbReference type="ARBA" id="ARBA00023239"/>
    </source>
</evidence>
<dbReference type="InterPro" id="IPR000214">
    <property type="entry name" value="Znf_DNA_glyclase/AP_lyase"/>
</dbReference>
<evidence type="ECO:0000256" key="11">
    <source>
        <dbReference type="ARBA" id="ARBA00022801"/>
    </source>
</evidence>
<gene>
    <name evidence="24" type="ORF">OD816_000884</name>
</gene>
<feature type="transmembrane region" description="Helical" evidence="21">
    <location>
        <begin position="59"/>
        <end position="81"/>
    </location>
</feature>
<accession>A0AAE3TFW2</accession>
<keyword evidence="16" id="KW-0511">Multifunctional enzyme</keyword>
<dbReference type="NCBIfam" id="NF002211">
    <property type="entry name" value="PRK01103.1"/>
    <property type="match status" value="1"/>
</dbReference>
<dbReference type="PROSITE" id="PS51068">
    <property type="entry name" value="FPG_CAT"/>
    <property type="match status" value="1"/>
</dbReference>
<evidence type="ECO:0000259" key="22">
    <source>
        <dbReference type="PROSITE" id="PS51066"/>
    </source>
</evidence>
<keyword evidence="21" id="KW-0812">Transmembrane</keyword>
<dbReference type="CDD" id="cd08966">
    <property type="entry name" value="EcFpg-like_N"/>
    <property type="match status" value="1"/>
</dbReference>
<evidence type="ECO:0000256" key="12">
    <source>
        <dbReference type="ARBA" id="ARBA00022833"/>
    </source>
</evidence>
<keyword evidence="10 20" id="KW-0863">Zinc-finger</keyword>
<evidence type="ECO:0000256" key="14">
    <source>
        <dbReference type="ARBA" id="ARBA00023204"/>
    </source>
</evidence>
<evidence type="ECO:0000256" key="17">
    <source>
        <dbReference type="ARBA" id="ARBA00023295"/>
    </source>
</evidence>
<comment type="subunit">
    <text evidence="4">Monomer.</text>
</comment>
<dbReference type="Pfam" id="PF01149">
    <property type="entry name" value="Fapy_DNA_glyco"/>
    <property type="match status" value="1"/>
</dbReference>
<comment type="cofactor">
    <cofactor evidence="2">
        <name>Zn(2+)</name>
        <dbReference type="ChEBI" id="CHEBI:29105"/>
    </cofactor>
</comment>
<evidence type="ECO:0000256" key="9">
    <source>
        <dbReference type="ARBA" id="ARBA00022763"/>
    </source>
</evidence>
<dbReference type="EC" id="4.2.99.18" evidence="6"/>
<dbReference type="AlphaFoldDB" id="A0AAE3TFW2"/>
<dbReference type="EMBL" id="JAPHEG010000003">
    <property type="protein sequence ID" value="MDF2953639.1"/>
    <property type="molecule type" value="Genomic_DNA"/>
</dbReference>
<keyword evidence="21" id="KW-0472">Membrane</keyword>
<dbReference type="Gene3D" id="3.20.190.10">
    <property type="entry name" value="MutM-like, N-terminal"/>
    <property type="match status" value="1"/>
</dbReference>
<comment type="similarity">
    <text evidence="3">Belongs to the FPG family.</text>
</comment>
<dbReference type="GO" id="GO:0003684">
    <property type="term" value="F:damaged DNA binding"/>
    <property type="evidence" value="ECO:0007669"/>
    <property type="project" value="InterPro"/>
</dbReference>
<dbReference type="InterPro" id="IPR035937">
    <property type="entry name" value="FPG_N"/>
</dbReference>
<dbReference type="Proteomes" id="UP001144110">
    <property type="component" value="Unassembled WGS sequence"/>
</dbReference>
<keyword evidence="17" id="KW-0326">Glycosidase</keyword>
<reference evidence="24" key="1">
    <citation type="submission" date="2022-11" db="EMBL/GenBank/DDBJ databases">
        <title>Candidatus Alkanophaga archaea from heated hydrothermal vent sediment oxidize petroleum alkanes.</title>
        <authorList>
            <person name="Zehnle H."/>
            <person name="Laso-Perez R."/>
            <person name="Lipp J."/>
            <person name="Teske A."/>
            <person name="Wegener G."/>
        </authorList>
    </citation>
    <scope>NUCLEOTIDE SEQUENCE</scope>
    <source>
        <strain evidence="24">MCA70</strain>
    </source>
</reference>
<feature type="domain" description="FPG-type" evidence="22">
    <location>
        <begin position="237"/>
        <end position="271"/>
    </location>
</feature>
<dbReference type="NCBIfam" id="TIGR00577">
    <property type="entry name" value="fpg"/>
    <property type="match status" value="1"/>
</dbReference>
<evidence type="ECO:0000313" key="25">
    <source>
        <dbReference type="Proteomes" id="UP001144110"/>
    </source>
</evidence>
<protein>
    <recommendedName>
        <fullName evidence="7">Formamidopyrimidine-DNA glycosylase</fullName>
        <ecNumber evidence="5">3.2.2.23</ecNumber>
        <ecNumber evidence="6">4.2.99.18</ecNumber>
    </recommendedName>
    <alternativeName>
        <fullName evidence="18">DNA-(apurinic or apyrimidinic site) lyase MutM</fullName>
    </alternativeName>
</protein>
<dbReference type="InterPro" id="IPR010663">
    <property type="entry name" value="Znf_FPG/IleRS"/>
</dbReference>
<dbReference type="GO" id="GO:0140078">
    <property type="term" value="F:class I DNA-(apurinic or apyrimidinic site) endonuclease activity"/>
    <property type="evidence" value="ECO:0007669"/>
    <property type="project" value="UniProtKB-EC"/>
</dbReference>
<evidence type="ECO:0000256" key="6">
    <source>
        <dbReference type="ARBA" id="ARBA00012720"/>
    </source>
</evidence>
<dbReference type="Pfam" id="PF06827">
    <property type="entry name" value="zf-FPG_IleRS"/>
    <property type="match status" value="1"/>
</dbReference>
<keyword evidence="12" id="KW-0862">Zinc</keyword>
<dbReference type="InterPro" id="IPR015886">
    <property type="entry name" value="H2TH_FPG"/>
</dbReference>
<dbReference type="InterPro" id="IPR010979">
    <property type="entry name" value="Ribosomal_uS13-like_H2TH"/>
</dbReference>
<dbReference type="InterPro" id="IPR012319">
    <property type="entry name" value="FPG_cat"/>
</dbReference>
<evidence type="ECO:0000259" key="23">
    <source>
        <dbReference type="PROSITE" id="PS51068"/>
    </source>
</evidence>
<comment type="caution">
    <text evidence="24">The sequence shown here is derived from an EMBL/GenBank/DDBJ whole genome shotgun (WGS) entry which is preliminary data.</text>
</comment>
<dbReference type="SUPFAM" id="SSF46946">
    <property type="entry name" value="S13-like H2TH domain"/>
    <property type="match status" value="1"/>
</dbReference>
<dbReference type="SMART" id="SM00898">
    <property type="entry name" value="Fapy_DNA_glyco"/>
    <property type="match status" value="1"/>
</dbReference>
<keyword evidence="11" id="KW-0378">Hydrolase</keyword>
<evidence type="ECO:0000256" key="13">
    <source>
        <dbReference type="ARBA" id="ARBA00023125"/>
    </source>
</evidence>
<evidence type="ECO:0000256" key="2">
    <source>
        <dbReference type="ARBA" id="ARBA00001947"/>
    </source>
</evidence>
<dbReference type="Pfam" id="PF06831">
    <property type="entry name" value="H2TH"/>
    <property type="match status" value="1"/>
</dbReference>
<feature type="domain" description="Formamidopyrimidine-DNA glycosylase catalytic" evidence="23">
    <location>
        <begin position="2"/>
        <end position="114"/>
    </location>
</feature>
<keyword evidence="9" id="KW-0227">DNA damage</keyword>
<dbReference type="EC" id="3.2.2.23" evidence="5"/>
<comment type="catalytic activity">
    <reaction evidence="19">
        <text>2'-deoxyribonucleotide-(2'-deoxyribose 5'-phosphate)-2'-deoxyribonucleotide-DNA = a 3'-end 2'-deoxyribonucleotide-(2,3-dehydro-2,3-deoxyribose 5'-phosphate)-DNA + a 5'-end 5'-phospho-2'-deoxyribonucleoside-DNA + H(+)</text>
        <dbReference type="Rhea" id="RHEA:66592"/>
        <dbReference type="Rhea" id="RHEA-COMP:13180"/>
        <dbReference type="Rhea" id="RHEA-COMP:16897"/>
        <dbReference type="Rhea" id="RHEA-COMP:17067"/>
        <dbReference type="ChEBI" id="CHEBI:15378"/>
        <dbReference type="ChEBI" id="CHEBI:136412"/>
        <dbReference type="ChEBI" id="CHEBI:157695"/>
        <dbReference type="ChEBI" id="CHEBI:167181"/>
        <dbReference type="EC" id="4.2.99.18"/>
    </reaction>
</comment>
<keyword evidence="15" id="KW-0456">Lyase</keyword>